<protein>
    <submittedName>
        <fullName evidence="2">Universal stress protein</fullName>
    </submittedName>
</protein>
<accession>A0ABW4GRM7</accession>
<gene>
    <name evidence="2" type="ORF">ACFSJ0_48885</name>
</gene>
<dbReference type="SUPFAM" id="SSF52402">
    <property type="entry name" value="Adenine nucleotide alpha hydrolases-like"/>
    <property type="match status" value="1"/>
</dbReference>
<organism evidence="2 3">
    <name type="scientific">Nonomuraea guangzhouensis</name>
    <dbReference type="NCBI Taxonomy" id="1291555"/>
    <lineage>
        <taxon>Bacteria</taxon>
        <taxon>Bacillati</taxon>
        <taxon>Actinomycetota</taxon>
        <taxon>Actinomycetes</taxon>
        <taxon>Streptosporangiales</taxon>
        <taxon>Streptosporangiaceae</taxon>
        <taxon>Nonomuraea</taxon>
    </lineage>
</organism>
<sequence>MIVVGVDGLRAGFEAVGWAAGEAALRESPLTVAHVLPRWCARRNAGRPAAASASGRTPLCGRAPL</sequence>
<evidence type="ECO:0000259" key="1">
    <source>
        <dbReference type="Pfam" id="PF00582"/>
    </source>
</evidence>
<dbReference type="RefSeq" id="WP_372454900.1">
    <property type="nucleotide sequence ID" value="NZ_JAHKRM010000005.1"/>
</dbReference>
<name>A0ABW4GRM7_9ACTN</name>
<comment type="caution">
    <text evidence="2">The sequence shown here is derived from an EMBL/GenBank/DDBJ whole genome shotgun (WGS) entry which is preliminary data.</text>
</comment>
<evidence type="ECO:0000313" key="3">
    <source>
        <dbReference type="Proteomes" id="UP001597097"/>
    </source>
</evidence>
<evidence type="ECO:0000313" key="2">
    <source>
        <dbReference type="EMBL" id="MFD1545034.1"/>
    </source>
</evidence>
<proteinExistence type="predicted"/>
<dbReference type="Pfam" id="PF00582">
    <property type="entry name" value="Usp"/>
    <property type="match status" value="1"/>
</dbReference>
<dbReference type="InterPro" id="IPR006016">
    <property type="entry name" value="UspA"/>
</dbReference>
<feature type="domain" description="UspA" evidence="1">
    <location>
        <begin position="2"/>
        <end position="38"/>
    </location>
</feature>
<dbReference type="Gene3D" id="3.40.50.620">
    <property type="entry name" value="HUPs"/>
    <property type="match status" value="1"/>
</dbReference>
<dbReference type="InterPro" id="IPR014729">
    <property type="entry name" value="Rossmann-like_a/b/a_fold"/>
</dbReference>
<keyword evidence="3" id="KW-1185">Reference proteome</keyword>
<dbReference type="Proteomes" id="UP001597097">
    <property type="component" value="Unassembled WGS sequence"/>
</dbReference>
<dbReference type="EMBL" id="JBHUCM010000045">
    <property type="protein sequence ID" value="MFD1545034.1"/>
    <property type="molecule type" value="Genomic_DNA"/>
</dbReference>
<reference evidence="3" key="1">
    <citation type="journal article" date="2019" name="Int. J. Syst. Evol. Microbiol.">
        <title>The Global Catalogue of Microorganisms (GCM) 10K type strain sequencing project: providing services to taxonomists for standard genome sequencing and annotation.</title>
        <authorList>
            <consortium name="The Broad Institute Genomics Platform"/>
            <consortium name="The Broad Institute Genome Sequencing Center for Infectious Disease"/>
            <person name="Wu L."/>
            <person name="Ma J."/>
        </authorList>
    </citation>
    <scope>NUCLEOTIDE SEQUENCE [LARGE SCALE GENOMIC DNA]</scope>
    <source>
        <strain evidence="3">CGMCC 1.15399</strain>
    </source>
</reference>